<organism evidence="3 4">
    <name type="scientific">Gossypium tomentosum</name>
    <name type="common">Hawaiian cotton</name>
    <name type="synonym">Gossypium sandvicense</name>
    <dbReference type="NCBI Taxonomy" id="34277"/>
    <lineage>
        <taxon>Eukaryota</taxon>
        <taxon>Viridiplantae</taxon>
        <taxon>Streptophyta</taxon>
        <taxon>Embryophyta</taxon>
        <taxon>Tracheophyta</taxon>
        <taxon>Spermatophyta</taxon>
        <taxon>Magnoliopsida</taxon>
        <taxon>eudicotyledons</taxon>
        <taxon>Gunneridae</taxon>
        <taxon>Pentapetalae</taxon>
        <taxon>rosids</taxon>
        <taxon>malvids</taxon>
        <taxon>Malvales</taxon>
        <taxon>Malvaceae</taxon>
        <taxon>Malvoideae</taxon>
        <taxon>Gossypium</taxon>
    </lineage>
</organism>
<accession>A0A5D2MS90</accession>
<keyword evidence="4" id="KW-1185">Reference proteome</keyword>
<dbReference type="PROSITE" id="PS50076">
    <property type="entry name" value="DNAJ_2"/>
    <property type="match status" value="1"/>
</dbReference>
<dbReference type="Proteomes" id="UP000322667">
    <property type="component" value="Chromosome A12"/>
</dbReference>
<evidence type="ECO:0000313" key="3">
    <source>
        <dbReference type="EMBL" id="TYH94487.1"/>
    </source>
</evidence>
<dbReference type="PANTHER" id="PTHR44094">
    <property type="entry name" value="DNAJ HEAT SHOCK N-TERMINAL DOMAIN-CONTAINING PROTEIN"/>
    <property type="match status" value="1"/>
</dbReference>
<dbReference type="Pfam" id="PF14308">
    <property type="entry name" value="DnaJ-X"/>
    <property type="match status" value="1"/>
</dbReference>
<dbReference type="EMBL" id="CM017621">
    <property type="protein sequence ID" value="TYH94487.1"/>
    <property type="molecule type" value="Genomic_DNA"/>
</dbReference>
<dbReference type="InterPro" id="IPR036869">
    <property type="entry name" value="J_dom_sf"/>
</dbReference>
<dbReference type="SUPFAM" id="SSF46565">
    <property type="entry name" value="Chaperone J-domain"/>
    <property type="match status" value="1"/>
</dbReference>
<dbReference type="CDD" id="cd06257">
    <property type="entry name" value="DnaJ"/>
    <property type="match status" value="1"/>
</dbReference>
<reference evidence="3 4" key="1">
    <citation type="submission" date="2019-07" db="EMBL/GenBank/DDBJ databases">
        <title>WGS assembly of Gossypium tomentosum.</title>
        <authorList>
            <person name="Chen Z.J."/>
            <person name="Sreedasyam A."/>
            <person name="Ando A."/>
            <person name="Song Q."/>
            <person name="De L."/>
            <person name="Hulse-Kemp A."/>
            <person name="Ding M."/>
            <person name="Ye W."/>
            <person name="Kirkbride R."/>
            <person name="Jenkins J."/>
            <person name="Plott C."/>
            <person name="Lovell J."/>
            <person name="Lin Y.-M."/>
            <person name="Vaughn R."/>
            <person name="Liu B."/>
            <person name="Li W."/>
            <person name="Simpson S."/>
            <person name="Scheffler B."/>
            <person name="Saski C."/>
            <person name="Grover C."/>
            <person name="Hu G."/>
            <person name="Conover J."/>
            <person name="Carlson J."/>
            <person name="Shu S."/>
            <person name="Boston L."/>
            <person name="Williams M."/>
            <person name="Peterson D."/>
            <person name="Mcgee K."/>
            <person name="Jones D."/>
            <person name="Wendel J."/>
            <person name="Stelly D."/>
            <person name="Grimwood J."/>
            <person name="Schmutz J."/>
        </authorList>
    </citation>
    <scope>NUCLEOTIDE SEQUENCE [LARGE SCALE GENOMIC DNA]</scope>
    <source>
        <strain evidence="3">7179.01</strain>
    </source>
</reference>
<dbReference type="Gene3D" id="1.10.287.110">
    <property type="entry name" value="DnaJ domain"/>
    <property type="match status" value="1"/>
</dbReference>
<dbReference type="PRINTS" id="PR00625">
    <property type="entry name" value="JDOMAIN"/>
</dbReference>
<evidence type="ECO:0000256" key="1">
    <source>
        <dbReference type="SAM" id="Coils"/>
    </source>
</evidence>
<dbReference type="AlphaFoldDB" id="A0A5D2MS90"/>
<dbReference type="Pfam" id="PF00226">
    <property type="entry name" value="DnaJ"/>
    <property type="match status" value="1"/>
</dbReference>
<keyword evidence="1" id="KW-0175">Coiled coil</keyword>
<dbReference type="InterPro" id="IPR026894">
    <property type="entry name" value="DnaJ_X"/>
</dbReference>
<dbReference type="PANTHER" id="PTHR44094:SF8">
    <property type="entry name" value="DNAJ HEAT SHOCK N-TERMINAL DOMAIN-CONTAINING PROTEIN-RELATED"/>
    <property type="match status" value="1"/>
</dbReference>
<dbReference type="InterPro" id="IPR018253">
    <property type="entry name" value="DnaJ_domain_CS"/>
</dbReference>
<dbReference type="PROSITE" id="PS00636">
    <property type="entry name" value="DNAJ_1"/>
    <property type="match status" value="1"/>
</dbReference>
<proteinExistence type="predicted"/>
<feature type="domain" description="J" evidence="2">
    <location>
        <begin position="6"/>
        <end position="71"/>
    </location>
</feature>
<dbReference type="InterPro" id="IPR052423">
    <property type="entry name" value="EMIR"/>
</dbReference>
<protein>
    <recommendedName>
        <fullName evidence="2">J domain-containing protein</fullName>
    </recommendedName>
</protein>
<sequence>MVKDTAYYDVLGVNVDASAAEIKKAYYLKARLVHPDKNPGDPKAAENFQALGEAYQVLSDPEKREAYDKHGKAGVQPDSMLDPSAVFGMLFGSEFFEEYVGQLALASLATVETEIDDDSLDKDARMQKLQEKMKTVQKEREEKLITLLKNRLEPFVEGQTDEFINWANSEARQLSKAAFGEAMLHTIGYTYMRKAAKELGKDKRYMKVPFLAEWVRDKGHRIKSQVMAASGAVSLIQIQEDLKKANQGENREENIMKTFEDKKDAMLQSLWQINVVDIESTLSHVCLAVLKDPSVSKEVLVLRAKALKKLGAIFQGAKAAYSRENSLRHENDKAIKGGSSSS</sequence>
<dbReference type="SMART" id="SM00271">
    <property type="entry name" value="DnaJ"/>
    <property type="match status" value="1"/>
</dbReference>
<evidence type="ECO:0000259" key="2">
    <source>
        <dbReference type="PROSITE" id="PS50076"/>
    </source>
</evidence>
<gene>
    <name evidence="3" type="ORF">ES332_A12G044900v1</name>
</gene>
<feature type="coiled-coil region" evidence="1">
    <location>
        <begin position="119"/>
        <end position="146"/>
    </location>
</feature>
<name>A0A5D2MS90_GOSTO</name>
<dbReference type="InterPro" id="IPR001623">
    <property type="entry name" value="DnaJ_domain"/>
</dbReference>
<evidence type="ECO:0000313" key="4">
    <source>
        <dbReference type="Proteomes" id="UP000322667"/>
    </source>
</evidence>